<evidence type="ECO:0000259" key="4">
    <source>
        <dbReference type="PROSITE" id="PS51371"/>
    </source>
</evidence>
<comment type="caution">
    <text evidence="5">The sequence shown here is derived from an EMBL/GenBank/DDBJ whole genome shotgun (WGS) entry which is preliminary data.</text>
</comment>
<dbReference type="CDD" id="cd00038">
    <property type="entry name" value="CAP_ED"/>
    <property type="match status" value="1"/>
</dbReference>
<evidence type="ECO:0000313" key="6">
    <source>
        <dbReference type="Proteomes" id="UP001165395"/>
    </source>
</evidence>
<dbReference type="InterPro" id="IPR014710">
    <property type="entry name" value="RmlC-like_jellyroll"/>
</dbReference>
<dbReference type="SMART" id="SM00116">
    <property type="entry name" value="CBS"/>
    <property type="match status" value="2"/>
</dbReference>
<proteinExistence type="predicted"/>
<gene>
    <name evidence="5" type="ORF">LIN78_08455</name>
</gene>
<dbReference type="InterPro" id="IPR000595">
    <property type="entry name" value="cNMP-bd_dom"/>
</dbReference>
<sequence length="637" mass="71052">MRYLTEDVLAHTLAFLRAHEPFRSMSSAHLELMLDEATIVDYPHDSVLASPALGEKDTFYIVLQGVVLGEQPLAGQEPIEQEPIWWLTDGECFPLGALLLRRPVAGVYRAKSNTRCLEVPGRVFRELMEVSTFFADFCTRRLASLLEASKRTFQAEFAQSVRDQGSMHTSLGHIIRCDPIYCKSEEPIYRVMQTMDEARIGSMIIVDDALHPIGLFTLQDVLSRVAVPQTDPTLPISAVMSSGVITLPAHASVLDATLTMAKFGIRHVLVVEEGRLQGVVSERDLFGLQRTSLRQVGQAIRLAANEDDLRAASKDIRQLTYSMLAQGVSAEHLTQIVSTLNDVLTSRILDLCLRDVIPAGMQYCWLAFGSEGRLEQTLSTDQDNGLVFLPPVGMSNDEARDILLPAAEKVNLMLSAIGFPLCAGNVMASNPACCLSVNEWQTRFAGWVQQASPQELLNATIYFDFRAIYGDRALADQLHESLKDTLADARLFIQELARNAKAFRPPLSFFGEISVPDSGDAAGKIDLKKQGITPFVDVARIFALKTAVEETNTASRLRLAGQEWALDEHIVEAWIDAFHFIQLLRMRLHQQQAARNEPLSNWLAVESLNDLDQRILKESFRQARKLQNLAQKYFQII</sequence>
<feature type="domain" description="CBS" evidence="4">
    <location>
        <begin position="174"/>
        <end position="233"/>
    </location>
</feature>
<dbReference type="Gene3D" id="3.10.580.10">
    <property type="entry name" value="CBS-domain"/>
    <property type="match status" value="1"/>
</dbReference>
<evidence type="ECO:0000256" key="2">
    <source>
        <dbReference type="PROSITE-ProRule" id="PRU00703"/>
    </source>
</evidence>
<dbReference type="CDD" id="cd05401">
    <property type="entry name" value="NT_GlnE_GlnD_like"/>
    <property type="match status" value="1"/>
</dbReference>
<dbReference type="PROSITE" id="PS51371">
    <property type="entry name" value="CBS"/>
    <property type="match status" value="2"/>
</dbReference>
<dbReference type="Gene3D" id="2.60.120.10">
    <property type="entry name" value="Jelly Rolls"/>
    <property type="match status" value="1"/>
</dbReference>
<evidence type="ECO:0000259" key="3">
    <source>
        <dbReference type="PROSITE" id="PS50042"/>
    </source>
</evidence>
<dbReference type="PROSITE" id="PS50042">
    <property type="entry name" value="CNMP_BINDING_3"/>
    <property type="match status" value="1"/>
</dbReference>
<name>A0ABS8D5W7_9NEIS</name>
<dbReference type="Pfam" id="PF03445">
    <property type="entry name" value="DUF294"/>
    <property type="match status" value="1"/>
</dbReference>
<keyword evidence="6" id="KW-1185">Reference proteome</keyword>
<dbReference type="InterPro" id="IPR000644">
    <property type="entry name" value="CBS_dom"/>
</dbReference>
<dbReference type="Proteomes" id="UP001165395">
    <property type="component" value="Unassembled WGS sequence"/>
</dbReference>
<protein>
    <submittedName>
        <fullName evidence="5">DUF294 nucleotidyltransferase-like domain-containing protein</fullName>
    </submittedName>
</protein>
<dbReference type="PANTHER" id="PTHR43080:SF2">
    <property type="entry name" value="CBS DOMAIN-CONTAINING PROTEIN"/>
    <property type="match status" value="1"/>
</dbReference>
<evidence type="ECO:0000256" key="1">
    <source>
        <dbReference type="ARBA" id="ARBA00023122"/>
    </source>
</evidence>
<dbReference type="RefSeq" id="WP_227180359.1">
    <property type="nucleotide sequence ID" value="NZ_JAJBZT010000004.1"/>
</dbReference>
<dbReference type="Pfam" id="PF10335">
    <property type="entry name" value="DUF294_C"/>
    <property type="match status" value="1"/>
</dbReference>
<feature type="domain" description="Cyclic nucleotide-binding" evidence="3">
    <location>
        <begin position="21"/>
        <end position="128"/>
    </location>
</feature>
<evidence type="ECO:0000313" key="5">
    <source>
        <dbReference type="EMBL" id="MCB6183577.1"/>
    </source>
</evidence>
<organism evidence="5 6">
    <name type="scientific">Leeia speluncae</name>
    <dbReference type="NCBI Taxonomy" id="2884804"/>
    <lineage>
        <taxon>Bacteria</taxon>
        <taxon>Pseudomonadati</taxon>
        <taxon>Pseudomonadota</taxon>
        <taxon>Betaproteobacteria</taxon>
        <taxon>Neisseriales</taxon>
        <taxon>Leeiaceae</taxon>
        <taxon>Leeia</taxon>
    </lineage>
</organism>
<feature type="domain" description="CBS" evidence="4">
    <location>
        <begin position="240"/>
        <end position="296"/>
    </location>
</feature>
<dbReference type="Pfam" id="PF00571">
    <property type="entry name" value="CBS"/>
    <property type="match status" value="2"/>
</dbReference>
<dbReference type="SUPFAM" id="SSF51206">
    <property type="entry name" value="cAMP-binding domain-like"/>
    <property type="match status" value="1"/>
</dbReference>
<keyword evidence="1 2" id="KW-0129">CBS domain</keyword>
<accession>A0ABS8D5W7</accession>
<dbReference type="InterPro" id="IPR018490">
    <property type="entry name" value="cNMP-bd_dom_sf"/>
</dbReference>
<dbReference type="SUPFAM" id="SSF54631">
    <property type="entry name" value="CBS-domain pair"/>
    <property type="match status" value="1"/>
</dbReference>
<dbReference type="InterPro" id="IPR046342">
    <property type="entry name" value="CBS_dom_sf"/>
</dbReference>
<dbReference type="InterPro" id="IPR051257">
    <property type="entry name" value="Diverse_CBS-Domain"/>
</dbReference>
<dbReference type="InterPro" id="IPR005105">
    <property type="entry name" value="GlnD_Uridyltrans_N"/>
</dbReference>
<dbReference type="PANTHER" id="PTHR43080">
    <property type="entry name" value="CBS DOMAIN-CONTAINING PROTEIN CBSX3, MITOCHONDRIAL"/>
    <property type="match status" value="1"/>
</dbReference>
<dbReference type="InterPro" id="IPR018821">
    <property type="entry name" value="DUF294_put_nucleoTrafse_sb-bd"/>
</dbReference>
<reference evidence="5" key="1">
    <citation type="submission" date="2021-10" db="EMBL/GenBank/DDBJ databases">
        <title>The complete genome sequence of Leeia sp. TBRC 13508.</title>
        <authorList>
            <person name="Charoenyingcharoen P."/>
            <person name="Yukphan P."/>
        </authorList>
    </citation>
    <scope>NUCLEOTIDE SEQUENCE</scope>
    <source>
        <strain evidence="5">TBRC 13508</strain>
    </source>
</reference>
<dbReference type="EMBL" id="JAJBZT010000004">
    <property type="protein sequence ID" value="MCB6183577.1"/>
    <property type="molecule type" value="Genomic_DNA"/>
</dbReference>